<accession>A0A1H0GDG9</accession>
<evidence type="ECO:0000259" key="1">
    <source>
        <dbReference type="Pfam" id="PF14294"/>
    </source>
</evidence>
<evidence type="ECO:0000313" key="4">
    <source>
        <dbReference type="Proteomes" id="UP000198779"/>
    </source>
</evidence>
<dbReference type="EMBL" id="FNCQ01000001">
    <property type="protein sequence ID" value="SDG13446.1"/>
    <property type="molecule type" value="Genomic_DNA"/>
</dbReference>
<dbReference type="Proteomes" id="UP000199134">
    <property type="component" value="Unassembled WGS sequence"/>
</dbReference>
<reference evidence="2 5" key="2">
    <citation type="submission" date="2016-10" db="EMBL/GenBank/DDBJ databases">
        <authorList>
            <person name="de Groot N.N."/>
        </authorList>
    </citation>
    <scope>NUCLEOTIDE SEQUENCE [LARGE SCALE GENOMIC DNA]</scope>
    <source>
        <strain evidence="5">BP1-145</strain>
        <strain evidence="2">BP1-148</strain>
    </source>
</reference>
<accession>A0A1G7RRL9</accession>
<dbReference type="EMBL" id="FNIW01000008">
    <property type="protein sequence ID" value="SDO04904.1"/>
    <property type="molecule type" value="Genomic_DNA"/>
</dbReference>
<protein>
    <recommendedName>
        <fullName evidence="1">DUF4372 domain-containing protein</fullName>
    </recommendedName>
</protein>
<dbReference type="Proteomes" id="UP000198779">
    <property type="component" value="Unassembled WGS sequence"/>
</dbReference>
<evidence type="ECO:0000313" key="3">
    <source>
        <dbReference type="EMBL" id="SDO04904.1"/>
    </source>
</evidence>
<proteinExistence type="predicted"/>
<dbReference type="STRING" id="645274.SAMN04487901_10172"/>
<sequence length="126" mass="14750">MRYSDLKIFRFDFVSLYCLIYKIAQDMNVGNTVFSQQMSLIPDYEFRKCVDRYRGDFHARRFTCRDQFLVMSYAQFTSSASLRSIEAQLTAFNSRSAMGTGPCHHSIILLLCMYHDAAEKMRAIRL</sequence>
<keyword evidence="4" id="KW-1185">Reference proteome</keyword>
<name>A0A1H0GDG9_9BACT</name>
<dbReference type="Pfam" id="PF14294">
    <property type="entry name" value="DUF4372"/>
    <property type="match status" value="1"/>
</dbReference>
<reference evidence="3 4" key="1">
    <citation type="submission" date="2016-10" db="EMBL/GenBank/DDBJ databases">
        <authorList>
            <person name="Varghese N."/>
            <person name="Submissions S."/>
        </authorList>
    </citation>
    <scope>NUCLEOTIDE SEQUENCE</scope>
    <source>
        <strain evidence="3">BP1-145</strain>
        <strain evidence="4">BP1-148</strain>
    </source>
</reference>
<evidence type="ECO:0000313" key="2">
    <source>
        <dbReference type="EMBL" id="SDG13446.1"/>
    </source>
</evidence>
<organism evidence="3 5">
    <name type="scientific">Prevotella communis</name>
    <dbReference type="NCBI Taxonomy" id="2913614"/>
    <lineage>
        <taxon>Bacteria</taxon>
        <taxon>Pseudomonadati</taxon>
        <taxon>Bacteroidota</taxon>
        <taxon>Bacteroidia</taxon>
        <taxon>Bacteroidales</taxon>
        <taxon>Prevotellaceae</taxon>
        <taxon>Prevotella</taxon>
    </lineage>
</organism>
<feature type="domain" description="DUF4372" evidence="1">
    <location>
        <begin position="30"/>
        <end position="93"/>
    </location>
</feature>
<dbReference type="InterPro" id="IPR025399">
    <property type="entry name" value="DUF4372"/>
</dbReference>
<dbReference type="AlphaFoldDB" id="A0A1H0GDG9"/>
<gene>
    <name evidence="3" type="ORF">SAMN04487900_10875</name>
    <name evidence="2" type="ORF">SAMN04487901_10172</name>
</gene>
<evidence type="ECO:0000313" key="5">
    <source>
        <dbReference type="Proteomes" id="UP000199134"/>
    </source>
</evidence>